<dbReference type="OrthoDB" id="248751at2759"/>
<dbReference type="InterPro" id="IPR009287">
    <property type="entry name" value="Spt4"/>
</dbReference>
<dbReference type="CDD" id="cd07973">
    <property type="entry name" value="Spt4"/>
    <property type="match status" value="1"/>
</dbReference>
<dbReference type="SUPFAM" id="SSF63393">
    <property type="entry name" value="RNA polymerase subunits"/>
    <property type="match status" value="1"/>
</dbReference>
<feature type="domain" description="Spt4/RpoE2 zinc finger" evidence="7">
    <location>
        <begin position="11"/>
        <end position="87"/>
    </location>
</feature>
<evidence type="ECO:0000256" key="6">
    <source>
        <dbReference type="PIRNR" id="PIRNR025023"/>
    </source>
</evidence>
<organism evidence="8">
    <name type="scientific">Nematocida ausubeli (strain ATCC PRA-371 / ERTm2)</name>
    <name type="common">Nematode killer fungus</name>
    <dbReference type="NCBI Taxonomy" id="1913371"/>
    <lineage>
        <taxon>Eukaryota</taxon>
        <taxon>Fungi</taxon>
        <taxon>Fungi incertae sedis</taxon>
        <taxon>Microsporidia</taxon>
        <taxon>Nematocida</taxon>
    </lineage>
</organism>
<dbReference type="SMART" id="SM01389">
    <property type="entry name" value="Spt4"/>
    <property type="match status" value="1"/>
</dbReference>
<dbReference type="GO" id="GO:0008270">
    <property type="term" value="F:zinc ion binding"/>
    <property type="evidence" value="ECO:0007669"/>
    <property type="project" value="InterPro"/>
</dbReference>
<dbReference type="STRING" id="944018.H8ZD39"/>
<evidence type="ECO:0000256" key="1">
    <source>
        <dbReference type="ARBA" id="ARBA00004123"/>
    </source>
</evidence>
<dbReference type="EMBL" id="JH604636">
    <property type="protein sequence ID" value="EHY65064.1"/>
    <property type="molecule type" value="Genomic_DNA"/>
</dbReference>
<comment type="subcellular location">
    <subcellularLocation>
        <location evidence="1 6">Nucleus</location>
    </subcellularLocation>
</comment>
<dbReference type="PANTHER" id="PTHR12882:SF1">
    <property type="entry name" value="TRANSCRIPTION ELONGATION FACTOR SPT4"/>
    <property type="match status" value="1"/>
</dbReference>
<keyword evidence="10" id="KW-1185">Reference proteome</keyword>
<evidence type="ECO:0000256" key="4">
    <source>
        <dbReference type="ARBA" id="ARBA00023163"/>
    </source>
</evidence>
<dbReference type="Gene3D" id="3.30.40.210">
    <property type="match status" value="1"/>
</dbReference>
<evidence type="ECO:0000256" key="5">
    <source>
        <dbReference type="ARBA" id="ARBA00023242"/>
    </source>
</evidence>
<accession>H8ZD39</accession>
<gene>
    <name evidence="8" type="ORF">NERG_01510</name>
    <name evidence="9" type="ORF">NESG_00379</name>
</gene>
<evidence type="ECO:0000313" key="8">
    <source>
        <dbReference type="EMBL" id="EHY65064.1"/>
    </source>
</evidence>
<comment type="function">
    <text evidence="6">The SPT4-SPT5 complex mediates both activation and inhibition of transcription elongation, and plays a role in pre-mRNA processing. This complex seems to be important for the stability of the RNA polymerase II elongation machinery on the chromatin template but not for the inherent ability of this machinery to translocate down the gene.</text>
</comment>
<reference evidence="8" key="1">
    <citation type="submission" date="2011-03" db="EMBL/GenBank/DDBJ databases">
        <title>The Genome Sequence of Nematocida sp1 strain ERTm2.</title>
        <authorList>
            <consortium name="The Broad Institute Genome Sequencing Platform"/>
            <consortium name="The Broad Institute Genome Sequencing Center for Infectious Disease"/>
            <person name="Cuomo C."/>
            <person name="Troemel E."/>
            <person name="Young S.K."/>
            <person name="Zeng Q."/>
            <person name="Gargeya S."/>
            <person name="Fitzgerald M."/>
            <person name="Haas B."/>
            <person name="Abouelleil A."/>
            <person name="Alvarado L."/>
            <person name="Arachchi H.M."/>
            <person name="Berlin A."/>
            <person name="Brown A."/>
            <person name="Chapman S.B."/>
            <person name="Chen Z."/>
            <person name="Dunbar C."/>
            <person name="Freedman E."/>
            <person name="Gearin G."/>
            <person name="Gellesch M."/>
            <person name="Goldberg J."/>
            <person name="Griggs A."/>
            <person name="Gujja S."/>
            <person name="Heilman E.R."/>
            <person name="Heiman D."/>
            <person name="Howarth C."/>
            <person name="Larson L."/>
            <person name="Lui A."/>
            <person name="MacDonald P.J.P."/>
            <person name="Mehta T."/>
            <person name="Montmayeur A."/>
            <person name="Murphy C."/>
            <person name="Neiman D."/>
            <person name="Pearson M."/>
            <person name="Priest M."/>
            <person name="Roberts A."/>
            <person name="Saif S."/>
            <person name="Shea T."/>
            <person name="Shenoy N."/>
            <person name="Sisk P."/>
            <person name="Stolte C."/>
            <person name="Sykes S."/>
            <person name="White J."/>
            <person name="Yandava C."/>
            <person name="Wortman J."/>
            <person name="Nusbaum C."/>
            <person name="Birren B."/>
        </authorList>
    </citation>
    <scope>NUCLEOTIDE SEQUENCE</scope>
    <source>
        <strain evidence="8">ERTm2</strain>
    </source>
</reference>
<dbReference type="GO" id="GO:0000993">
    <property type="term" value="F:RNA polymerase II complex binding"/>
    <property type="evidence" value="ECO:0007669"/>
    <property type="project" value="TreeGrafter"/>
</dbReference>
<evidence type="ECO:0000313" key="9">
    <source>
        <dbReference type="EMBL" id="KFG27301.1"/>
    </source>
</evidence>
<dbReference type="GO" id="GO:0140673">
    <property type="term" value="P:transcription elongation-coupled chromatin remodeling"/>
    <property type="evidence" value="ECO:0007669"/>
    <property type="project" value="InterPro"/>
</dbReference>
<sequence>MSLPPSINKRLRACLGCSLIMTQAQFKEEGCGNCTALNMKHNTDNVIDCTTDRYTGVIGLCNTKSSWVAKWQHMDTFVPGLYAMTMEGELPESKILALERAGRTYHPRNKSFVL</sequence>
<evidence type="ECO:0000259" key="7">
    <source>
        <dbReference type="SMART" id="SM01389"/>
    </source>
</evidence>
<dbReference type="PIRSF" id="PIRSF025023">
    <property type="entry name" value="Spt4"/>
    <property type="match status" value="1"/>
</dbReference>
<name>H8ZD39_NEMA1</name>
<dbReference type="HOGENOM" id="CLU_138052_2_0_1"/>
<dbReference type="AlphaFoldDB" id="H8ZD39"/>
<evidence type="ECO:0000313" key="10">
    <source>
        <dbReference type="Proteomes" id="UP000054524"/>
    </source>
</evidence>
<dbReference type="Proteomes" id="UP000054524">
    <property type="component" value="Unassembled WGS sequence"/>
</dbReference>
<dbReference type="InterPro" id="IPR022800">
    <property type="entry name" value="Spt4/RpoE2_Znf"/>
</dbReference>
<evidence type="ECO:0000256" key="3">
    <source>
        <dbReference type="ARBA" id="ARBA00020182"/>
    </source>
</evidence>
<dbReference type="Pfam" id="PF06093">
    <property type="entry name" value="Spt4"/>
    <property type="match status" value="1"/>
</dbReference>
<dbReference type="InterPro" id="IPR029040">
    <property type="entry name" value="RPABC4/Spt4"/>
</dbReference>
<dbReference type="GO" id="GO:0006355">
    <property type="term" value="P:regulation of DNA-templated transcription"/>
    <property type="evidence" value="ECO:0007669"/>
    <property type="project" value="InterPro"/>
</dbReference>
<reference evidence="9" key="2">
    <citation type="submission" date="2012-10" db="EMBL/GenBank/DDBJ databases">
        <authorList>
            <consortium name="The Broad Institute Genome Sequencing Platform"/>
            <consortium name="The Broad Institute Genome Sequencing Center for Infectious Disease"/>
            <person name="Cuomo C."/>
            <person name="Troemel E."/>
            <person name="Walker B."/>
            <person name="Young S.K."/>
            <person name="Zeng Q."/>
            <person name="Gargeya S."/>
            <person name="Fitzgerald M."/>
            <person name="Haas B."/>
            <person name="Abouelleil A."/>
            <person name="Alvarado L."/>
            <person name="Arachchi H.M."/>
            <person name="Berlin A.M."/>
            <person name="Chapman S.B."/>
            <person name="Goldberg J."/>
            <person name="Griggs A."/>
            <person name="Gujja S."/>
            <person name="Hansen M."/>
            <person name="Howarth C."/>
            <person name="Imamovic A."/>
            <person name="Larimer J."/>
            <person name="McCowan C."/>
            <person name="Murphy C."/>
            <person name="Neiman D."/>
            <person name="Pearson M."/>
            <person name="Priest M."/>
            <person name="Roberts A."/>
            <person name="Saif S."/>
            <person name="Shea T."/>
            <person name="Sisk P."/>
            <person name="Sykes S."/>
            <person name="Wortman J."/>
            <person name="Nusbaum C."/>
            <person name="Birren B."/>
        </authorList>
    </citation>
    <scope>NUCLEOTIDE SEQUENCE</scope>
    <source>
        <strain evidence="9">ERTm6</strain>
    </source>
</reference>
<comment type="similarity">
    <text evidence="2 6">Belongs to the SPT4 family.</text>
</comment>
<reference evidence="9 10" key="3">
    <citation type="journal article" date="2014" name="Genome Announc.">
        <title>Genome Sequence of the Microsporidian Species Nematocida sp1 Strain ERTm6 (ATCC PRA-372).</title>
        <authorList>
            <person name="Bakowski M.A."/>
            <person name="Priest M."/>
            <person name="Young S."/>
            <person name="Cuomo C.A."/>
            <person name="Troemel E.R."/>
        </authorList>
    </citation>
    <scope>NUCLEOTIDE SEQUENCE [LARGE SCALE GENOMIC DNA]</scope>
    <source>
        <strain evidence="9 10">ERTm6</strain>
    </source>
</reference>
<evidence type="ECO:0000256" key="2">
    <source>
        <dbReference type="ARBA" id="ARBA00010464"/>
    </source>
</evidence>
<dbReference type="InterPro" id="IPR038510">
    <property type="entry name" value="Spt4_sf"/>
</dbReference>
<keyword evidence="4 6" id="KW-0804">Transcription</keyword>
<proteinExistence type="inferred from homology"/>
<dbReference type="EMBL" id="AKIJ01000001">
    <property type="protein sequence ID" value="KFG27301.1"/>
    <property type="molecule type" value="Genomic_DNA"/>
</dbReference>
<dbReference type="GO" id="GO:0032044">
    <property type="term" value="C:DSIF complex"/>
    <property type="evidence" value="ECO:0007669"/>
    <property type="project" value="TreeGrafter"/>
</dbReference>
<keyword evidence="5 6" id="KW-0539">Nucleus</keyword>
<dbReference type="Proteomes" id="UP000005622">
    <property type="component" value="Unassembled WGS sequence"/>
</dbReference>
<dbReference type="PANTHER" id="PTHR12882">
    <property type="entry name" value="SUPPRESSOR OF TY 4"/>
    <property type="match status" value="1"/>
</dbReference>
<accession>A0A086J583</accession>
<protein>
    <recommendedName>
        <fullName evidence="3 6">Transcription elongation factor SPT4</fullName>
    </recommendedName>
</protein>